<organism evidence="2 3">
    <name type="scientific">Fusarium redolens</name>
    <dbReference type="NCBI Taxonomy" id="48865"/>
    <lineage>
        <taxon>Eukaryota</taxon>
        <taxon>Fungi</taxon>
        <taxon>Dikarya</taxon>
        <taxon>Ascomycota</taxon>
        <taxon>Pezizomycotina</taxon>
        <taxon>Sordariomycetes</taxon>
        <taxon>Hypocreomycetidae</taxon>
        <taxon>Hypocreales</taxon>
        <taxon>Nectriaceae</taxon>
        <taxon>Fusarium</taxon>
        <taxon>Fusarium redolens species complex</taxon>
    </lineage>
</organism>
<dbReference type="OrthoDB" id="5100051at2759"/>
<dbReference type="GeneID" id="70219240"/>
<proteinExistence type="predicted"/>
<name>A0A9P9KVZ1_FUSRE</name>
<gene>
    <name evidence="2" type="ORF">BKA55DRAFT_532028</name>
</gene>
<dbReference type="AlphaFoldDB" id="A0A9P9KVZ1"/>
<evidence type="ECO:0000313" key="2">
    <source>
        <dbReference type="EMBL" id="KAH7269375.1"/>
    </source>
</evidence>
<dbReference type="RefSeq" id="XP_046056143.1">
    <property type="nucleotide sequence ID" value="XM_046189286.1"/>
</dbReference>
<feature type="region of interest" description="Disordered" evidence="1">
    <location>
        <begin position="89"/>
        <end position="129"/>
    </location>
</feature>
<comment type="caution">
    <text evidence="2">The sequence shown here is derived from an EMBL/GenBank/DDBJ whole genome shotgun (WGS) entry which is preliminary data.</text>
</comment>
<dbReference type="Proteomes" id="UP000720189">
    <property type="component" value="Unassembled WGS sequence"/>
</dbReference>
<dbReference type="EMBL" id="JAGMUX010000001">
    <property type="protein sequence ID" value="KAH7269375.1"/>
    <property type="molecule type" value="Genomic_DNA"/>
</dbReference>
<reference evidence="2" key="1">
    <citation type="journal article" date="2021" name="Nat. Commun.">
        <title>Genetic determinants of endophytism in the Arabidopsis root mycobiome.</title>
        <authorList>
            <person name="Mesny F."/>
            <person name="Miyauchi S."/>
            <person name="Thiergart T."/>
            <person name="Pickel B."/>
            <person name="Atanasova L."/>
            <person name="Karlsson M."/>
            <person name="Huettel B."/>
            <person name="Barry K.W."/>
            <person name="Haridas S."/>
            <person name="Chen C."/>
            <person name="Bauer D."/>
            <person name="Andreopoulos W."/>
            <person name="Pangilinan J."/>
            <person name="LaButti K."/>
            <person name="Riley R."/>
            <person name="Lipzen A."/>
            <person name="Clum A."/>
            <person name="Drula E."/>
            <person name="Henrissat B."/>
            <person name="Kohler A."/>
            <person name="Grigoriev I.V."/>
            <person name="Martin F.M."/>
            <person name="Hacquard S."/>
        </authorList>
    </citation>
    <scope>NUCLEOTIDE SEQUENCE</scope>
    <source>
        <strain evidence="2">MPI-CAGE-AT-0023</strain>
    </source>
</reference>
<accession>A0A9P9KVZ1</accession>
<keyword evidence="3" id="KW-1185">Reference proteome</keyword>
<evidence type="ECO:0000313" key="3">
    <source>
        <dbReference type="Proteomes" id="UP000720189"/>
    </source>
</evidence>
<evidence type="ECO:0000256" key="1">
    <source>
        <dbReference type="SAM" id="MobiDB-lite"/>
    </source>
</evidence>
<sequence>MAFFMKLRQKWRKMRARYHARKRLAKRAAEHDAHEIRLSQVQRVAGTEHRIERGIDVMEAARRSVYGAHMVPRTTDFGVTTEQARALNVKQHQEDASKAAADQQEDAIFDGGSTKDVATADNDNINKLV</sequence>
<protein>
    <submittedName>
        <fullName evidence="2">Uncharacterized protein</fullName>
    </submittedName>
</protein>